<evidence type="ECO:0000256" key="3">
    <source>
        <dbReference type="ARBA" id="ARBA00010343"/>
    </source>
</evidence>
<dbReference type="GeneID" id="36292310"/>
<feature type="compositionally biased region" description="Basic residues" evidence="8">
    <location>
        <begin position="35"/>
        <end position="57"/>
    </location>
</feature>
<dbReference type="PANTHER" id="PTHR11426">
    <property type="entry name" value="HISTONE H3"/>
    <property type="match status" value="1"/>
</dbReference>
<organism evidence="10">
    <name type="scientific">Pseudogymnoascus destructans</name>
    <dbReference type="NCBI Taxonomy" id="655981"/>
    <lineage>
        <taxon>Eukaryota</taxon>
        <taxon>Fungi</taxon>
        <taxon>Dikarya</taxon>
        <taxon>Ascomycota</taxon>
        <taxon>Pezizomycotina</taxon>
        <taxon>Leotiomycetes</taxon>
        <taxon>Thelebolales</taxon>
        <taxon>Thelebolaceae</taxon>
        <taxon>Pseudogymnoascus</taxon>
    </lineage>
</organism>
<evidence type="ECO:0000313" key="10">
    <source>
        <dbReference type="EMBL" id="OAF54526.1"/>
    </source>
</evidence>
<evidence type="ECO:0000259" key="9">
    <source>
        <dbReference type="Pfam" id="PF00125"/>
    </source>
</evidence>
<dbReference type="Proteomes" id="UP000077154">
    <property type="component" value="Unassembled WGS sequence"/>
</dbReference>
<evidence type="ECO:0000256" key="2">
    <source>
        <dbReference type="ARBA" id="ARBA00004286"/>
    </source>
</evidence>
<dbReference type="InterPro" id="IPR009072">
    <property type="entry name" value="Histone-fold"/>
</dbReference>
<dbReference type="VEuPathDB" id="FungiDB:GMDG_08613"/>
<gene>
    <name evidence="10" type="ORF">VC83_09274</name>
</gene>
<reference evidence="10" key="1">
    <citation type="submission" date="2016-03" db="EMBL/GenBank/DDBJ databases">
        <title>Updated assembly of Pseudogymnoascus destructans, the fungus causing white-nose syndrome of bats.</title>
        <authorList>
            <person name="Palmer J.M."/>
            <person name="Drees K.P."/>
            <person name="Foster J.T."/>
            <person name="Lindner D.L."/>
        </authorList>
    </citation>
    <scope>NUCLEOTIDE SEQUENCE [LARGE SCALE GENOMIC DNA]</scope>
    <source>
        <strain evidence="10">20631-21</strain>
    </source>
</reference>
<sequence>MQFAAGYLKKKGLRPSFAPGQKFGPKEPKMPAQKMVRKAPRKKPALAKKPAKRRQRTGVKALREIKRYQKTTELLVPRAPFVRLLRGILFDLSKDMRIQASAVSALQEAAETTLVREFEMTQLAAIHAKRVTIQQKDMKLVQAMRLHMTGFSFPGNNV</sequence>
<dbReference type="SUPFAM" id="SSF47113">
    <property type="entry name" value="Histone-fold"/>
    <property type="match status" value="1"/>
</dbReference>
<dbReference type="RefSeq" id="XP_024319830.1">
    <property type="nucleotide sequence ID" value="XM_024472718.1"/>
</dbReference>
<dbReference type="EMBL" id="KV441420">
    <property type="protein sequence ID" value="OAF54526.1"/>
    <property type="molecule type" value="Genomic_DNA"/>
</dbReference>
<dbReference type="AlphaFoldDB" id="A0A176ZX72"/>
<evidence type="ECO:0000256" key="7">
    <source>
        <dbReference type="ARBA" id="ARBA00023269"/>
    </source>
</evidence>
<dbReference type="FunFam" id="1.10.20.10:FF:000085">
    <property type="entry name" value="Histone H3.2"/>
    <property type="match status" value="1"/>
</dbReference>
<feature type="region of interest" description="Disordered" evidence="8">
    <location>
        <begin position="13"/>
        <end position="58"/>
    </location>
</feature>
<keyword evidence="5" id="KW-0238">DNA-binding</keyword>
<dbReference type="Pfam" id="PF00125">
    <property type="entry name" value="Histone"/>
    <property type="match status" value="1"/>
</dbReference>
<dbReference type="GO" id="GO:0000786">
    <property type="term" value="C:nucleosome"/>
    <property type="evidence" value="ECO:0007669"/>
    <property type="project" value="UniProtKB-KW"/>
</dbReference>
<evidence type="ECO:0000256" key="6">
    <source>
        <dbReference type="ARBA" id="ARBA00023242"/>
    </source>
</evidence>
<dbReference type="SMART" id="SM00428">
    <property type="entry name" value="H3"/>
    <property type="match status" value="1"/>
</dbReference>
<dbReference type="InterPro" id="IPR007125">
    <property type="entry name" value="H2A/H2B/H3"/>
</dbReference>
<feature type="domain" description="Core Histone H2A/H2B/H3" evidence="9">
    <location>
        <begin position="58"/>
        <end position="141"/>
    </location>
</feature>
<dbReference type="PRINTS" id="PR00622">
    <property type="entry name" value="HISTONEH3"/>
</dbReference>
<keyword evidence="6" id="KW-0539">Nucleus</keyword>
<dbReference type="GO" id="GO:0003677">
    <property type="term" value="F:DNA binding"/>
    <property type="evidence" value="ECO:0007669"/>
    <property type="project" value="UniProtKB-KW"/>
</dbReference>
<keyword evidence="7" id="KW-0544">Nucleosome core</keyword>
<dbReference type="OrthoDB" id="3439132at2759"/>
<dbReference type="InterPro" id="IPR000164">
    <property type="entry name" value="Histone_H3/CENP-A"/>
</dbReference>
<evidence type="ECO:0000256" key="4">
    <source>
        <dbReference type="ARBA" id="ARBA00022454"/>
    </source>
</evidence>
<proteinExistence type="inferred from homology"/>
<evidence type="ECO:0000256" key="8">
    <source>
        <dbReference type="SAM" id="MobiDB-lite"/>
    </source>
</evidence>
<protein>
    <recommendedName>
        <fullName evidence="9">Core Histone H2A/H2B/H3 domain-containing protein</fullName>
    </recommendedName>
</protein>
<evidence type="ECO:0000256" key="5">
    <source>
        <dbReference type="ARBA" id="ARBA00023125"/>
    </source>
</evidence>
<accession>A0A176ZX72</accession>
<dbReference type="GO" id="GO:0030527">
    <property type="term" value="F:structural constituent of chromatin"/>
    <property type="evidence" value="ECO:0007669"/>
    <property type="project" value="InterPro"/>
</dbReference>
<keyword evidence="4" id="KW-0158">Chromosome</keyword>
<dbReference type="eggNOG" id="KOG1745">
    <property type="taxonomic scope" value="Eukaryota"/>
</dbReference>
<dbReference type="GO" id="GO:0005634">
    <property type="term" value="C:nucleus"/>
    <property type="evidence" value="ECO:0007669"/>
    <property type="project" value="UniProtKB-SubCell"/>
</dbReference>
<name>A0A176ZX72_9PEZI</name>
<comment type="similarity">
    <text evidence="3">Belongs to the histone H3 family.</text>
</comment>
<comment type="subcellular location">
    <subcellularLocation>
        <location evidence="2">Chromosome</location>
    </subcellularLocation>
    <subcellularLocation>
        <location evidence="1">Nucleus</location>
    </subcellularLocation>
</comment>
<dbReference type="GO" id="GO:0046982">
    <property type="term" value="F:protein heterodimerization activity"/>
    <property type="evidence" value="ECO:0007669"/>
    <property type="project" value="InterPro"/>
</dbReference>
<dbReference type="Gene3D" id="1.10.20.10">
    <property type="entry name" value="Histone, subunit A"/>
    <property type="match status" value="1"/>
</dbReference>
<dbReference type="CDD" id="cd22911">
    <property type="entry name" value="HFD_H3"/>
    <property type="match status" value="1"/>
</dbReference>
<evidence type="ECO:0000256" key="1">
    <source>
        <dbReference type="ARBA" id="ARBA00004123"/>
    </source>
</evidence>